<dbReference type="STRING" id="692370.A6F68_00809"/>
<name>A0A1B2ABB3_9SPHN</name>
<dbReference type="Gene3D" id="2.115.10.20">
    <property type="entry name" value="Glycosyl hydrolase domain, family 43"/>
    <property type="match status" value="1"/>
</dbReference>
<protein>
    <submittedName>
        <fullName evidence="9">Xylosidase/arabinosidase</fullName>
    </submittedName>
</protein>
<keyword evidence="8" id="KW-0732">Signal</keyword>
<dbReference type="PANTHER" id="PTHR43772:SF2">
    <property type="entry name" value="PUTATIVE (AFU_ORTHOLOGUE AFUA_2G04480)-RELATED"/>
    <property type="match status" value="1"/>
</dbReference>
<evidence type="ECO:0000256" key="3">
    <source>
        <dbReference type="ARBA" id="ARBA00022801"/>
    </source>
</evidence>
<dbReference type="Proteomes" id="UP000092932">
    <property type="component" value="Chromosome"/>
</dbReference>
<feature type="chain" id="PRO_5008534030" evidence="8">
    <location>
        <begin position="19"/>
        <end position="494"/>
    </location>
</feature>
<keyword evidence="4" id="KW-0119">Carbohydrate metabolism</keyword>
<dbReference type="SUPFAM" id="SSF75005">
    <property type="entry name" value="Arabinanase/levansucrase/invertase"/>
    <property type="match status" value="1"/>
</dbReference>
<keyword evidence="2" id="KW-0624">Polysaccharide degradation</keyword>
<dbReference type="GO" id="GO:0004553">
    <property type="term" value="F:hydrolase activity, hydrolyzing O-glycosyl compounds"/>
    <property type="evidence" value="ECO:0007669"/>
    <property type="project" value="InterPro"/>
</dbReference>
<organism evidence="9 10">
    <name type="scientific">Tsuneonella dongtanensis</name>
    <dbReference type="NCBI Taxonomy" id="692370"/>
    <lineage>
        <taxon>Bacteria</taxon>
        <taxon>Pseudomonadati</taxon>
        <taxon>Pseudomonadota</taxon>
        <taxon>Alphaproteobacteria</taxon>
        <taxon>Sphingomonadales</taxon>
        <taxon>Erythrobacteraceae</taxon>
        <taxon>Tsuneonella</taxon>
    </lineage>
</organism>
<dbReference type="InterPro" id="IPR052176">
    <property type="entry name" value="Glycosyl_Hydrlase_43_Enz"/>
</dbReference>
<keyword evidence="5 7" id="KW-0326">Glycosidase</keyword>
<sequence length="494" mass="54675">MRYGFLAAMLMGATTASAQPQQADKANVNREPYPLGNPVVTHMYTADAAPHVMPDGKVWMVTSVDSEAGGGYSTMAAYHAFSSSDMRHWTDNGAVLTVDQVRPADTSGRRYALWAPDIIYRNGRYYLYYPVWSGFPGSSPEERKVESWIGVAVADSPAGPFRVAVPRLEGTRGIDPAVFVDDDGTAYLFWGSRMAARLSDDMLSLADEPRKIDVGTDRFMEASWLHKRDGRYYFSHHSTYDHFRKIDAANALDPERRQSELWWSVGDSPLGPFRHGGVLNYEPGAGVAGGPRSSDGDYPPWRLTLSNHGGIVEFHGQDYLFYHTSALSSWRQDRFQGAGTWTQRSVAIDRIDYDTDGAPLPVVQTVESVPAVEVNQPSERVLDRRCRTVRGSRTVALGPVDLGSGYYYFDTKVLWRGSAFRLGLRADRPDGPLIGTPTVRWQDRASGKSIAETFLRGASGTRALFVEIEQPASARMTLCRPRVFAGSPRSGAHD</sequence>
<dbReference type="CDD" id="cd08990">
    <property type="entry name" value="GH43_AXH_like"/>
    <property type="match status" value="1"/>
</dbReference>
<dbReference type="AlphaFoldDB" id="A0A1B2ABB3"/>
<keyword evidence="2" id="KW-0858">Xylan degradation</keyword>
<keyword evidence="10" id="KW-1185">Reference proteome</keyword>
<dbReference type="EMBL" id="CP016591">
    <property type="protein sequence ID" value="ANY19335.1"/>
    <property type="molecule type" value="Genomic_DNA"/>
</dbReference>
<evidence type="ECO:0000256" key="1">
    <source>
        <dbReference type="ARBA" id="ARBA00009865"/>
    </source>
</evidence>
<evidence type="ECO:0000256" key="2">
    <source>
        <dbReference type="ARBA" id="ARBA00022651"/>
    </source>
</evidence>
<gene>
    <name evidence="9" type="primary">xsa_1</name>
    <name evidence="9" type="ORF">A6F68_00809</name>
</gene>
<keyword evidence="3 7" id="KW-0378">Hydrolase</keyword>
<dbReference type="InterPro" id="IPR023296">
    <property type="entry name" value="Glyco_hydro_beta-prop_sf"/>
</dbReference>
<feature type="signal peptide" evidence="8">
    <location>
        <begin position="1"/>
        <end position="18"/>
    </location>
</feature>
<accession>A0A1B2ABB3</accession>
<dbReference type="InterPro" id="IPR006710">
    <property type="entry name" value="Glyco_hydro_43"/>
</dbReference>
<reference evidence="9 10" key="1">
    <citation type="submission" date="2016-07" db="EMBL/GenBank/DDBJ databases">
        <title>Complete genome sequence of Altererythrobacter dongtanensis KCTC 22672, a type strain with esterase isolated from tidal flat.</title>
        <authorList>
            <person name="Cheng H."/>
            <person name="Wu Y.-H."/>
            <person name="Zhou P."/>
            <person name="Huo Y.-Y."/>
            <person name="Wang C.-S."/>
            <person name="Xu X.-W."/>
        </authorList>
    </citation>
    <scope>NUCLEOTIDE SEQUENCE [LARGE SCALE GENOMIC DNA]</scope>
    <source>
        <strain evidence="9 10">KCTC 22672</strain>
    </source>
</reference>
<dbReference type="RefSeq" id="WP_067676649.1">
    <property type="nucleotide sequence ID" value="NZ_CP016591.1"/>
</dbReference>
<proteinExistence type="inferred from homology"/>
<evidence type="ECO:0000313" key="9">
    <source>
        <dbReference type="EMBL" id="ANY19335.1"/>
    </source>
</evidence>
<dbReference type="Pfam" id="PF04616">
    <property type="entry name" value="Glyco_hydro_43"/>
    <property type="match status" value="1"/>
</dbReference>
<evidence type="ECO:0000256" key="6">
    <source>
        <dbReference type="PIRSR" id="PIRSR606710-2"/>
    </source>
</evidence>
<dbReference type="GO" id="GO:0045493">
    <property type="term" value="P:xylan catabolic process"/>
    <property type="evidence" value="ECO:0007669"/>
    <property type="project" value="UniProtKB-KW"/>
</dbReference>
<evidence type="ECO:0000256" key="8">
    <source>
        <dbReference type="SAM" id="SignalP"/>
    </source>
</evidence>
<dbReference type="PANTHER" id="PTHR43772">
    <property type="entry name" value="ENDO-1,4-BETA-XYLANASE"/>
    <property type="match status" value="1"/>
</dbReference>
<evidence type="ECO:0000256" key="4">
    <source>
        <dbReference type="ARBA" id="ARBA00023277"/>
    </source>
</evidence>
<feature type="site" description="Important for catalytic activity, responsible for pKa modulation of the active site Glu and correct orientation of both the proton donor and substrate" evidence="6">
    <location>
        <position position="175"/>
    </location>
</feature>
<evidence type="ECO:0000256" key="5">
    <source>
        <dbReference type="ARBA" id="ARBA00023295"/>
    </source>
</evidence>
<evidence type="ECO:0000256" key="7">
    <source>
        <dbReference type="RuleBase" id="RU361187"/>
    </source>
</evidence>
<evidence type="ECO:0000313" key="10">
    <source>
        <dbReference type="Proteomes" id="UP000092932"/>
    </source>
</evidence>
<comment type="similarity">
    <text evidence="1 7">Belongs to the glycosyl hydrolase 43 family.</text>
</comment>
<dbReference type="PATRIC" id="fig|692370.5.peg.824"/>
<dbReference type="KEGG" id="ado:A6F68_00809"/>